<evidence type="ECO:0000313" key="1">
    <source>
        <dbReference type="EMBL" id="KAI3701083.1"/>
    </source>
</evidence>
<evidence type="ECO:0000313" key="2">
    <source>
        <dbReference type="Proteomes" id="UP001055811"/>
    </source>
</evidence>
<organism evidence="1 2">
    <name type="scientific">Cichorium intybus</name>
    <name type="common">Chicory</name>
    <dbReference type="NCBI Taxonomy" id="13427"/>
    <lineage>
        <taxon>Eukaryota</taxon>
        <taxon>Viridiplantae</taxon>
        <taxon>Streptophyta</taxon>
        <taxon>Embryophyta</taxon>
        <taxon>Tracheophyta</taxon>
        <taxon>Spermatophyta</taxon>
        <taxon>Magnoliopsida</taxon>
        <taxon>eudicotyledons</taxon>
        <taxon>Gunneridae</taxon>
        <taxon>Pentapetalae</taxon>
        <taxon>asterids</taxon>
        <taxon>campanulids</taxon>
        <taxon>Asterales</taxon>
        <taxon>Asteraceae</taxon>
        <taxon>Cichorioideae</taxon>
        <taxon>Cichorieae</taxon>
        <taxon>Cichoriinae</taxon>
        <taxon>Cichorium</taxon>
    </lineage>
</organism>
<protein>
    <submittedName>
        <fullName evidence="1">Uncharacterized protein</fullName>
    </submittedName>
</protein>
<dbReference type="Proteomes" id="UP001055811">
    <property type="component" value="Linkage Group LG08"/>
</dbReference>
<reference evidence="2" key="1">
    <citation type="journal article" date="2022" name="Mol. Ecol. Resour.">
        <title>The genomes of chicory, endive, great burdock and yacon provide insights into Asteraceae palaeo-polyploidization history and plant inulin production.</title>
        <authorList>
            <person name="Fan W."/>
            <person name="Wang S."/>
            <person name="Wang H."/>
            <person name="Wang A."/>
            <person name="Jiang F."/>
            <person name="Liu H."/>
            <person name="Zhao H."/>
            <person name="Xu D."/>
            <person name="Zhang Y."/>
        </authorList>
    </citation>
    <scope>NUCLEOTIDE SEQUENCE [LARGE SCALE GENOMIC DNA]</scope>
    <source>
        <strain evidence="2">cv. Punajuju</strain>
    </source>
</reference>
<dbReference type="EMBL" id="CM042016">
    <property type="protein sequence ID" value="KAI3701083.1"/>
    <property type="molecule type" value="Genomic_DNA"/>
</dbReference>
<comment type="caution">
    <text evidence="1">The sequence shown here is derived from an EMBL/GenBank/DDBJ whole genome shotgun (WGS) entry which is preliminary data.</text>
</comment>
<reference evidence="1 2" key="2">
    <citation type="journal article" date="2022" name="Mol. Ecol. Resour.">
        <title>The genomes of chicory, endive, great burdock and yacon provide insights into Asteraceae paleo-polyploidization history and plant inulin production.</title>
        <authorList>
            <person name="Fan W."/>
            <person name="Wang S."/>
            <person name="Wang H."/>
            <person name="Wang A."/>
            <person name="Jiang F."/>
            <person name="Liu H."/>
            <person name="Zhao H."/>
            <person name="Xu D."/>
            <person name="Zhang Y."/>
        </authorList>
    </citation>
    <scope>NUCLEOTIDE SEQUENCE [LARGE SCALE GENOMIC DNA]</scope>
    <source>
        <strain evidence="2">cv. Punajuju</strain>
        <tissue evidence="1">Leaves</tissue>
    </source>
</reference>
<gene>
    <name evidence="1" type="ORF">L2E82_45727</name>
</gene>
<accession>A0ACB8ZTV7</accession>
<name>A0ACB8ZTV7_CICIN</name>
<sequence>MYPDDPISCLRDKYFSRRFKNHVMMDSFKGNDWGKRVEILARKPSRCAQSHNGCGGSRLSQLPQDAHRRLGHGVAGSSSRTGCADPMADMHGALQRMRSLQDIHMEGSDNEDHVESDEVSDIDTPDGSMS</sequence>
<proteinExistence type="predicted"/>
<keyword evidence="2" id="KW-1185">Reference proteome</keyword>